<accession>A0AAD9RC64</accession>
<dbReference type="PANTHER" id="PTHR13230:SF5">
    <property type="entry name" value="GENERAL TRANSCRIPTION FACTOR 3C POLYPEPTIDE 5"/>
    <property type="match status" value="1"/>
</dbReference>
<name>A0AAD9RC64_9HYME</name>
<proteinExistence type="predicted"/>
<evidence type="ECO:0000313" key="8">
    <source>
        <dbReference type="EMBL" id="KAK2577020.1"/>
    </source>
</evidence>
<dbReference type="Gene3D" id="3.30.200.160">
    <property type="entry name" value="TFIIIC, subcomplex tauA, subunit Sfc1, barrel domain"/>
    <property type="match status" value="1"/>
</dbReference>
<dbReference type="InterPro" id="IPR040454">
    <property type="entry name" value="TF_IIIC_Tfc1/Sfc1"/>
</dbReference>
<dbReference type="InterPro" id="IPR019136">
    <property type="entry name" value="TF_IIIC_su-5_HTH"/>
</dbReference>
<sequence>MNSSGEISGDEFLENDDDKDLDFDIQNYIDEIDNDDSFDELPGNINCDNNKEDDNQNEMDEREESEVAGSGLVEGHRFDRTFICIKYPGNVINANKAINTLGGLGAISMAVDTPNRRLELRFRPDDGYSKPTCGDRHSTTAFLLRVRVKKNRVEKVQEGMQRQAKDIDTEFIRNKINDVSLNDSDTKHKSDQNDITNIHEDCEKDNITELAKQIQDCNVSLKDNTGCHSKVSSHEIGKSTSDTLVDNDKNLLKGKKNIAPTFDRNKYEDLSQSEQYELPKLKILGRIDTEFQFTNLCDFQYLTMTQSKENPKVLECIYDKIYPIGIPPYSWLKNEVPFFLPPAAFSRVDSVQQYVPKTEISSLSENVIGKNKKRRAGFTNFICFTTQSVPTKPPPGIETAMKVKFLQNVHLEKIRHIFEERPIWSKNAIMYHTKFTTEQLKILLPSVAYYFMTGPWRIMWVRLGYDPRKDTSARKYQTLDYRLKAMRGLGSTVKCKRNYSEYMLPYKSAPAAKPKTTVLTPNLSMEPNQTKEAEMNENMYIYREGMVPPSRQMFYQYCDILVDEVQQMLAKLPDPMPGVRCHEKRGWLPGGFDVQCREIINKQVRAVLRKKLNIPEDHPTTLPRKRKWGMGHRINRLKKKKIKTSTEPSSSEVSLKPCSESSEGKDNADLK</sequence>
<comment type="subcellular location">
    <subcellularLocation>
        <location evidence="1">Nucleus</location>
    </subcellularLocation>
</comment>
<organism evidence="8 9">
    <name type="scientific">Odynerus spinipes</name>
    <dbReference type="NCBI Taxonomy" id="1348599"/>
    <lineage>
        <taxon>Eukaryota</taxon>
        <taxon>Metazoa</taxon>
        <taxon>Ecdysozoa</taxon>
        <taxon>Arthropoda</taxon>
        <taxon>Hexapoda</taxon>
        <taxon>Insecta</taxon>
        <taxon>Pterygota</taxon>
        <taxon>Neoptera</taxon>
        <taxon>Endopterygota</taxon>
        <taxon>Hymenoptera</taxon>
        <taxon>Apocrita</taxon>
        <taxon>Aculeata</taxon>
        <taxon>Vespoidea</taxon>
        <taxon>Vespidae</taxon>
        <taxon>Eumeninae</taxon>
        <taxon>Odynerus</taxon>
    </lineage>
</organism>
<reference evidence="8" key="2">
    <citation type="journal article" date="2023" name="Commun. Biol.">
        <title>Intrasexual cuticular hydrocarbon dimorphism in a wasp sheds light on hydrocarbon biosynthesis genes in Hymenoptera.</title>
        <authorList>
            <person name="Moris V.C."/>
            <person name="Podsiadlowski L."/>
            <person name="Martin S."/>
            <person name="Oeyen J.P."/>
            <person name="Donath A."/>
            <person name="Petersen M."/>
            <person name="Wilbrandt J."/>
            <person name="Misof B."/>
            <person name="Liedtke D."/>
            <person name="Thamm M."/>
            <person name="Scheiner R."/>
            <person name="Schmitt T."/>
            <person name="Niehuis O."/>
        </authorList>
    </citation>
    <scope>NUCLEOTIDE SEQUENCE</scope>
    <source>
        <strain evidence="8">GBR_01_08_01A</strain>
    </source>
</reference>
<keyword evidence="4" id="KW-0539">Nucleus</keyword>
<comment type="caution">
    <text evidence="8">The sequence shown here is derived from an EMBL/GenBank/DDBJ whole genome shotgun (WGS) entry which is preliminary data.</text>
</comment>
<dbReference type="EMBL" id="JAIFRP010004402">
    <property type="protein sequence ID" value="KAK2577020.1"/>
    <property type="molecule type" value="Genomic_DNA"/>
</dbReference>
<evidence type="ECO:0008006" key="10">
    <source>
        <dbReference type="Google" id="ProtNLM"/>
    </source>
</evidence>
<dbReference type="Pfam" id="PF09734">
    <property type="entry name" value="Tau95"/>
    <property type="match status" value="1"/>
</dbReference>
<dbReference type="GO" id="GO:0001003">
    <property type="term" value="F:RNA polymerase III type 2 promoter sequence-specific DNA binding"/>
    <property type="evidence" value="ECO:0007669"/>
    <property type="project" value="TreeGrafter"/>
</dbReference>
<dbReference type="Pfam" id="PF17682">
    <property type="entry name" value="Tau95_N"/>
    <property type="match status" value="1"/>
</dbReference>
<evidence type="ECO:0000259" key="7">
    <source>
        <dbReference type="Pfam" id="PF17682"/>
    </source>
</evidence>
<dbReference type="InterPro" id="IPR041499">
    <property type="entry name" value="Tfc1/Sfc1_N"/>
</dbReference>
<evidence type="ECO:0000256" key="4">
    <source>
        <dbReference type="ARBA" id="ARBA00023242"/>
    </source>
</evidence>
<evidence type="ECO:0000259" key="6">
    <source>
        <dbReference type="Pfam" id="PF09734"/>
    </source>
</evidence>
<feature type="domain" description="Transcription factor IIIC subunit 5 HTH" evidence="6">
    <location>
        <begin position="339"/>
        <end position="482"/>
    </location>
</feature>
<dbReference type="InterPro" id="IPR042536">
    <property type="entry name" value="TFIIIC_tauA_Sfc1"/>
</dbReference>
<evidence type="ECO:0000313" key="9">
    <source>
        <dbReference type="Proteomes" id="UP001258017"/>
    </source>
</evidence>
<dbReference type="GO" id="GO:0001002">
    <property type="term" value="F:RNA polymerase III type 1 promoter sequence-specific DNA binding"/>
    <property type="evidence" value="ECO:0007669"/>
    <property type="project" value="TreeGrafter"/>
</dbReference>
<feature type="region of interest" description="Disordered" evidence="5">
    <location>
        <begin position="617"/>
        <end position="671"/>
    </location>
</feature>
<feature type="domain" description="Transcription factor IIIC subunit Tfc1/Sfc1 triple barrel" evidence="7">
    <location>
        <begin position="83"/>
        <end position="302"/>
    </location>
</feature>
<feature type="compositionally biased region" description="Basic residues" evidence="5">
    <location>
        <begin position="623"/>
        <end position="643"/>
    </location>
</feature>
<keyword evidence="2" id="KW-0238">DNA-binding</keyword>
<feature type="compositionally biased region" description="Basic and acidic residues" evidence="5">
    <location>
        <begin position="662"/>
        <end position="671"/>
    </location>
</feature>
<evidence type="ECO:0000256" key="2">
    <source>
        <dbReference type="ARBA" id="ARBA00023125"/>
    </source>
</evidence>
<feature type="region of interest" description="Disordered" evidence="5">
    <location>
        <begin position="33"/>
        <end position="70"/>
    </location>
</feature>
<evidence type="ECO:0000256" key="5">
    <source>
        <dbReference type="SAM" id="MobiDB-lite"/>
    </source>
</evidence>
<dbReference type="GO" id="GO:0005634">
    <property type="term" value="C:nucleus"/>
    <property type="evidence" value="ECO:0007669"/>
    <property type="project" value="UniProtKB-SubCell"/>
</dbReference>
<dbReference type="PANTHER" id="PTHR13230">
    <property type="entry name" value="GENERAL TRANSCRIPTION FACTOR IIIC, POLYPEPTIDE 5"/>
    <property type="match status" value="1"/>
</dbReference>
<reference evidence="8" key="1">
    <citation type="submission" date="2021-08" db="EMBL/GenBank/DDBJ databases">
        <authorList>
            <person name="Misof B."/>
            <person name="Oliver O."/>
            <person name="Podsiadlowski L."/>
            <person name="Donath A."/>
            <person name="Peters R."/>
            <person name="Mayer C."/>
            <person name="Rust J."/>
            <person name="Gunkel S."/>
            <person name="Lesny P."/>
            <person name="Martin S."/>
            <person name="Oeyen J.P."/>
            <person name="Petersen M."/>
            <person name="Panagiotis P."/>
            <person name="Wilbrandt J."/>
            <person name="Tanja T."/>
        </authorList>
    </citation>
    <scope>NUCLEOTIDE SEQUENCE</scope>
    <source>
        <strain evidence="8">GBR_01_08_01A</strain>
        <tissue evidence="8">Thorax + abdomen</tissue>
    </source>
</reference>
<evidence type="ECO:0000256" key="1">
    <source>
        <dbReference type="ARBA" id="ARBA00004123"/>
    </source>
</evidence>
<gene>
    <name evidence="8" type="ORF">KPH14_011980</name>
</gene>
<dbReference type="GO" id="GO:0006384">
    <property type="term" value="P:transcription initiation at RNA polymerase III promoter"/>
    <property type="evidence" value="ECO:0007669"/>
    <property type="project" value="InterPro"/>
</dbReference>
<feature type="compositionally biased region" description="Acidic residues" evidence="5">
    <location>
        <begin position="55"/>
        <end position="66"/>
    </location>
</feature>
<dbReference type="Proteomes" id="UP001258017">
    <property type="component" value="Unassembled WGS sequence"/>
</dbReference>
<dbReference type="GO" id="GO:0000127">
    <property type="term" value="C:transcription factor TFIIIC complex"/>
    <property type="evidence" value="ECO:0007669"/>
    <property type="project" value="InterPro"/>
</dbReference>
<keyword evidence="3" id="KW-0804">Transcription</keyword>
<protein>
    <recommendedName>
        <fullName evidence="10">General transcription factor 3C polypeptide 5</fullName>
    </recommendedName>
</protein>
<keyword evidence="9" id="KW-1185">Reference proteome</keyword>
<dbReference type="AlphaFoldDB" id="A0AAD9RC64"/>
<evidence type="ECO:0000256" key="3">
    <source>
        <dbReference type="ARBA" id="ARBA00023163"/>
    </source>
</evidence>